<dbReference type="GO" id="GO:0005737">
    <property type="term" value="C:cytoplasm"/>
    <property type="evidence" value="ECO:0007669"/>
    <property type="project" value="TreeGrafter"/>
</dbReference>
<dbReference type="Gene3D" id="2.30.30.40">
    <property type="entry name" value="SH3 Domains"/>
    <property type="match status" value="3"/>
</dbReference>
<feature type="compositionally biased region" description="Polar residues" evidence="7">
    <location>
        <begin position="164"/>
        <end position="175"/>
    </location>
</feature>
<organism evidence="10">
    <name type="scientific">Callorhinchus milii</name>
    <name type="common">Ghost shark</name>
    <dbReference type="NCBI Taxonomy" id="7868"/>
    <lineage>
        <taxon>Eukaryota</taxon>
        <taxon>Metazoa</taxon>
        <taxon>Chordata</taxon>
        <taxon>Craniata</taxon>
        <taxon>Vertebrata</taxon>
        <taxon>Chondrichthyes</taxon>
        <taxon>Holocephali</taxon>
        <taxon>Chimaeriformes</taxon>
        <taxon>Callorhinchidae</taxon>
        <taxon>Callorhinchus</taxon>
    </lineage>
</organism>
<evidence type="ECO:0000256" key="4">
    <source>
        <dbReference type="ARBA" id="ARBA00022949"/>
    </source>
</evidence>
<feature type="compositionally biased region" description="Polar residues" evidence="7">
    <location>
        <begin position="125"/>
        <end position="134"/>
    </location>
</feature>
<dbReference type="PROSITE" id="PS50002">
    <property type="entry name" value="SH3"/>
    <property type="match status" value="3"/>
</dbReference>
<dbReference type="InterPro" id="IPR036028">
    <property type="entry name" value="SH3-like_dom_sf"/>
</dbReference>
<dbReference type="SUPFAM" id="SSF50044">
    <property type="entry name" value="SH3-domain"/>
    <property type="match status" value="3"/>
</dbReference>
<dbReference type="InterPro" id="IPR001452">
    <property type="entry name" value="SH3_domain"/>
</dbReference>
<name>V9K8I2_CALMI</name>
<evidence type="ECO:0000256" key="6">
    <source>
        <dbReference type="SAM" id="Coils"/>
    </source>
</evidence>
<proteinExistence type="evidence at transcript level"/>
<feature type="region of interest" description="Disordered" evidence="7">
    <location>
        <begin position="199"/>
        <end position="227"/>
    </location>
</feature>
<feature type="compositionally biased region" description="Polar residues" evidence="7">
    <location>
        <begin position="343"/>
        <end position="355"/>
    </location>
</feature>
<dbReference type="FunFam" id="2.30.30.40:FF:000001">
    <property type="entry name" value="Sorbin and SH3 domain-containing protein 1 isoform 2"/>
    <property type="match status" value="1"/>
</dbReference>
<dbReference type="GO" id="GO:0031589">
    <property type="term" value="P:cell-substrate adhesion"/>
    <property type="evidence" value="ECO:0007669"/>
    <property type="project" value="TreeGrafter"/>
</dbReference>
<feature type="domain" description="SoHo" evidence="9">
    <location>
        <begin position="239"/>
        <end position="297"/>
    </location>
</feature>
<evidence type="ECO:0000256" key="2">
    <source>
        <dbReference type="ARBA" id="ARBA00022443"/>
    </source>
</evidence>
<dbReference type="GO" id="GO:0030055">
    <property type="term" value="C:cell-substrate junction"/>
    <property type="evidence" value="ECO:0007669"/>
    <property type="project" value="TreeGrafter"/>
</dbReference>
<dbReference type="Pfam" id="PF00018">
    <property type="entry name" value="SH3_1"/>
    <property type="match status" value="1"/>
</dbReference>
<dbReference type="SMART" id="SM00326">
    <property type="entry name" value="SH3"/>
    <property type="match status" value="3"/>
</dbReference>
<dbReference type="Pfam" id="PF14604">
    <property type="entry name" value="SH3_9"/>
    <property type="match status" value="1"/>
</dbReference>
<feature type="domain" description="SH3" evidence="8">
    <location>
        <begin position="1046"/>
        <end position="1107"/>
    </location>
</feature>
<evidence type="ECO:0000256" key="1">
    <source>
        <dbReference type="ARBA" id="ARBA00004282"/>
    </source>
</evidence>
<dbReference type="PANTHER" id="PTHR14167:SF64">
    <property type="entry name" value="SORBIN AND SH3 DOMAIN-CONTAINING PROTEIN 1"/>
    <property type="match status" value="1"/>
</dbReference>
<accession>V9K8I2</accession>
<feature type="region of interest" description="Disordered" evidence="7">
    <location>
        <begin position="280"/>
        <end position="309"/>
    </location>
</feature>
<keyword evidence="2 5" id="KW-0728">SH3 domain</keyword>
<feature type="compositionally biased region" description="Basic and acidic residues" evidence="7">
    <location>
        <begin position="385"/>
        <end position="398"/>
    </location>
</feature>
<feature type="compositionally biased region" description="Polar residues" evidence="7">
    <location>
        <begin position="970"/>
        <end position="984"/>
    </location>
</feature>
<evidence type="ECO:0000256" key="7">
    <source>
        <dbReference type="SAM" id="MobiDB-lite"/>
    </source>
</evidence>
<feature type="region of interest" description="Disordered" evidence="7">
    <location>
        <begin position="879"/>
        <end position="1022"/>
    </location>
</feature>
<protein>
    <submittedName>
        <fullName evidence="10">Sorbin and SH3 domain-containing protein 1</fullName>
    </submittedName>
</protein>
<reference evidence="10" key="1">
    <citation type="journal article" date="2014" name="Nature">
        <title>Elephant shark genome provides unique insights into gnathostome evolution.</title>
        <authorList>
            <consortium name="International Elephant Shark Genome Sequencing Consortium"/>
            <person name="Venkatesh B."/>
            <person name="Lee A.P."/>
            <person name="Ravi V."/>
            <person name="Maurya A.K."/>
            <person name="Lian M.M."/>
            <person name="Swann J.B."/>
            <person name="Ohta Y."/>
            <person name="Flajnik M.F."/>
            <person name="Sutoh Y."/>
            <person name="Kasahara M."/>
            <person name="Hoon S."/>
            <person name="Gangu V."/>
            <person name="Roy S.W."/>
            <person name="Irimia M."/>
            <person name="Korzh V."/>
            <person name="Kondrychyn I."/>
            <person name="Lim Z.W."/>
            <person name="Tay B.H."/>
            <person name="Tohari S."/>
            <person name="Kong K.W."/>
            <person name="Ho S."/>
            <person name="Lorente-Galdos B."/>
            <person name="Quilez J."/>
            <person name="Marques-Bonet T."/>
            <person name="Raney B.J."/>
            <person name="Ingham P.W."/>
            <person name="Tay A."/>
            <person name="Hillier L.W."/>
            <person name="Minx P."/>
            <person name="Boehm T."/>
            <person name="Wilson R.K."/>
            <person name="Brenner S."/>
            <person name="Warren W.C."/>
        </authorList>
    </citation>
    <scope>NUCLEOTIDE SEQUENCE</scope>
    <source>
        <tissue evidence="10">Heart</tissue>
    </source>
</reference>
<keyword evidence="3" id="KW-0677">Repeat</keyword>
<dbReference type="EMBL" id="JW861875">
    <property type="protein sequence ID" value="AFO94392.1"/>
    <property type="molecule type" value="mRNA"/>
</dbReference>
<evidence type="ECO:0000313" key="10">
    <source>
        <dbReference type="EMBL" id="AFO94392.1"/>
    </source>
</evidence>
<feature type="compositionally biased region" description="Pro residues" evidence="7">
    <location>
        <begin position="848"/>
        <end position="857"/>
    </location>
</feature>
<keyword evidence="6" id="KW-0175">Coiled coil</keyword>
<feature type="coiled-coil region" evidence="6">
    <location>
        <begin position="622"/>
        <end position="649"/>
    </location>
</feature>
<sequence length="1107" mass="122269">GGGAAAERSECVCVCPPGASHRTAPTDRPTAGWNHRQSRDDLSIIMSTEDEVTAPHTILNGLVSRSRIPASDSDVKMRAGKGSVTMRISSGYDGWRPLSGLDVNGELTSSSLTAKGYRSVRPNLPTDSKTSQGRAETKPPPVSVPEVFSVGAVSSDRPDVLPSLGSSRPSVYPSTTSVNPTIVLLQHNREQQKKINSGTDAHILTPSHHSAPDRSTSHRVQSDVPQGRGYIGDSAGGMEAWSVDPCPSIPPHSVGSAVRGTERPRDWYRNVFNQIHKVSKELPEDNPYHPTYSFPEVSDQPHISPEQDTYTPTYIFSHIAERQRAEDDDSDSGFPRYSHSDTGRSQTYLPRSQSAKDAAENEVMARRSATLPLPPRSSSLKPARNRSEWDAPDRKVDTRQYRAEPRSIFDYEPGNSSVLVHEKLKTSENGERKPVVLTESARTHRTRDVSPEEIDLKSEAWYKFFTELEFGKPPPKKIWDYTPGECSILSLEDRKDQLDNDLSHYQAELDTDLENLELLFKARSLGKSGASNSHLEISPEHPTHSGFPASQFAERPQSEPDSLDSDRRIYKTVLEGGDIPFQGLRGLIKRNSSSSSTKDPESPRFTTPTDHMEMPMEISRHRHQDKERLLEEQRRVRREQEEADIVSRRHTGTVPTHHQFITNARFGDLLNVEEPGRRSSGAEMIVSRAKFDFKPQSLKELPFLKGDVVYISRQIDQNWYEGEHHGRVGIFPRAYVELLPPTEKPQPLQSAPLQLLEYGEAIARFTFTGDTPVEMSFRKGERISLIRRVDENWFEGKVSGTTRQGIFPVTYVEIIRRPRVKHAEEYLESPRLPTSNRSSTGSPQMCDPGPPPSPRPPSSCRRGISPQLQTVTSEWISLTMGLPPPSLPPLPHTLGSPSPSLSLSLSLSSSGCSTPCSSASPLPPVRSQTSGCCTPLSEHGIAPSRVSLPIPPRAAPQPSHLDAQPDPPTSVEQQPQGADPQGSSGELAKPPMHTSAGETVRSEGSVCRQLRSPGPGCDPALTALSPLPFTQPQALQHRDSGNRTQPHSSLFQAVYSYGPQNGDELELREGDVVDVLEMCDDGWFVGTSRRTKQFGTFPGNYVKPLNL</sequence>
<dbReference type="Pfam" id="PF07653">
    <property type="entry name" value="SH3_2"/>
    <property type="match status" value="1"/>
</dbReference>
<dbReference type="Pfam" id="PF02208">
    <property type="entry name" value="Sorb"/>
    <property type="match status" value="1"/>
</dbReference>
<feature type="non-terminal residue" evidence="10">
    <location>
        <position position="1"/>
    </location>
</feature>
<evidence type="ECO:0000259" key="9">
    <source>
        <dbReference type="PROSITE" id="PS50831"/>
    </source>
</evidence>
<dbReference type="InterPro" id="IPR050384">
    <property type="entry name" value="Endophilin_SH3RF"/>
</dbReference>
<feature type="compositionally biased region" description="Polar residues" evidence="7">
    <location>
        <begin position="832"/>
        <end position="843"/>
    </location>
</feature>
<dbReference type="InterPro" id="IPR003127">
    <property type="entry name" value="SoHo_dom"/>
</dbReference>
<feature type="compositionally biased region" description="Pro residues" evidence="7">
    <location>
        <begin position="882"/>
        <end position="891"/>
    </location>
</feature>
<comment type="subcellular location">
    <subcellularLocation>
        <location evidence="1">Cell junction</location>
    </subcellularLocation>
</comment>
<dbReference type="GO" id="GO:0005634">
    <property type="term" value="C:nucleus"/>
    <property type="evidence" value="ECO:0007669"/>
    <property type="project" value="TreeGrafter"/>
</dbReference>
<feature type="region of interest" description="Disordered" evidence="7">
    <location>
        <begin position="16"/>
        <end position="36"/>
    </location>
</feature>
<feature type="domain" description="SH3" evidence="8">
    <location>
        <begin position="682"/>
        <end position="741"/>
    </location>
</feature>
<dbReference type="AlphaFoldDB" id="V9K8I2"/>
<feature type="region of interest" description="Disordered" evidence="7">
    <location>
        <begin position="584"/>
        <end position="610"/>
    </location>
</feature>
<dbReference type="PROSITE" id="PS50831">
    <property type="entry name" value="SOHO"/>
    <property type="match status" value="1"/>
</dbReference>
<feature type="region of interest" description="Disordered" evidence="7">
    <location>
        <begin position="322"/>
        <end position="398"/>
    </location>
</feature>
<dbReference type="PANTHER" id="PTHR14167">
    <property type="entry name" value="SH3 DOMAIN-CONTAINING"/>
    <property type="match status" value="1"/>
</dbReference>
<feature type="region of interest" description="Disordered" evidence="7">
    <location>
        <begin position="529"/>
        <end position="564"/>
    </location>
</feature>
<evidence type="ECO:0000256" key="5">
    <source>
        <dbReference type="PROSITE-ProRule" id="PRU00192"/>
    </source>
</evidence>
<evidence type="ECO:0000259" key="8">
    <source>
        <dbReference type="PROSITE" id="PS50002"/>
    </source>
</evidence>
<feature type="coiled-coil region" evidence="6">
    <location>
        <begin position="488"/>
        <end position="515"/>
    </location>
</feature>
<feature type="region of interest" description="Disordered" evidence="7">
    <location>
        <begin position="114"/>
        <end position="175"/>
    </location>
</feature>
<feature type="compositionally biased region" description="Low complexity" evidence="7">
    <location>
        <begin position="892"/>
        <end position="920"/>
    </location>
</feature>
<feature type="compositionally biased region" description="Low complexity" evidence="7">
    <location>
        <begin position="366"/>
        <end position="382"/>
    </location>
</feature>
<feature type="region of interest" description="Disordered" evidence="7">
    <location>
        <begin position="825"/>
        <end position="864"/>
    </location>
</feature>
<keyword evidence="4" id="KW-0965">Cell junction</keyword>
<evidence type="ECO:0000256" key="3">
    <source>
        <dbReference type="ARBA" id="ARBA00022737"/>
    </source>
</evidence>
<feature type="domain" description="SH3" evidence="8">
    <location>
        <begin position="756"/>
        <end position="817"/>
    </location>
</feature>